<dbReference type="InterPro" id="IPR017850">
    <property type="entry name" value="Alkaline_phosphatase_core_sf"/>
</dbReference>
<reference evidence="5 6" key="1">
    <citation type="submission" date="2019-03" db="EMBL/GenBank/DDBJ databases">
        <title>This is whole genome sequence of Paenibacillus sp MS74 strain.</title>
        <authorList>
            <person name="Trinh H.N."/>
        </authorList>
    </citation>
    <scope>NUCLEOTIDE SEQUENCE [LARGE SCALE GENOMIC DNA]</scope>
    <source>
        <strain evidence="5 6">MS74</strain>
    </source>
</reference>
<dbReference type="InterPro" id="IPR000917">
    <property type="entry name" value="Sulfatase_N"/>
</dbReference>
<evidence type="ECO:0000256" key="1">
    <source>
        <dbReference type="ARBA" id="ARBA00008779"/>
    </source>
</evidence>
<keyword evidence="2" id="KW-0479">Metal-binding</keyword>
<dbReference type="GO" id="GO:0046872">
    <property type="term" value="F:metal ion binding"/>
    <property type="evidence" value="ECO:0007669"/>
    <property type="project" value="UniProtKB-KW"/>
</dbReference>
<dbReference type="Proteomes" id="UP000295636">
    <property type="component" value="Unassembled WGS sequence"/>
</dbReference>
<dbReference type="PANTHER" id="PTHR45953:SF1">
    <property type="entry name" value="IDURONATE 2-SULFATASE"/>
    <property type="match status" value="1"/>
</dbReference>
<comment type="caution">
    <text evidence="5">The sequence shown here is derived from an EMBL/GenBank/DDBJ whole genome shotgun (WGS) entry which is preliminary data.</text>
</comment>
<name>A0A4R5KHB7_9BACL</name>
<dbReference type="Pfam" id="PF00884">
    <property type="entry name" value="Sulfatase"/>
    <property type="match status" value="1"/>
</dbReference>
<feature type="domain" description="Sulfatase N-terminal" evidence="4">
    <location>
        <begin position="4"/>
        <end position="394"/>
    </location>
</feature>
<dbReference type="RefSeq" id="WP_133232573.1">
    <property type="nucleotide sequence ID" value="NZ_SMRT01000012.1"/>
</dbReference>
<protein>
    <submittedName>
        <fullName evidence="5">DUF4976 domain-containing protein</fullName>
    </submittedName>
</protein>
<evidence type="ECO:0000259" key="4">
    <source>
        <dbReference type="Pfam" id="PF00884"/>
    </source>
</evidence>
<keyword evidence="3" id="KW-0378">Hydrolase</keyword>
<dbReference type="AlphaFoldDB" id="A0A4R5KHB7"/>
<dbReference type="PROSITE" id="PS00523">
    <property type="entry name" value="SULFATASE_1"/>
    <property type="match status" value="1"/>
</dbReference>
<sequence length="503" mass="57892">MNRPNILLITSDQQHWNTIGAFQPELKTPNLDRLVREGTTFTRAYCPNPTCTPTRASIVTGMYPSQHGAWTLGTKLLEDRHTVGDDFSKAGYRTALVGKAHFQPLKSTEAYPSVEAYPLLQDLDYWKEHNGPFYGFDHVELARNHTNEAHVGQHYALWLEENGCANWRDYFVGPTGTMDPEIQHKWPIPERFHYNTWIAERSNALLEQYKENDEPFFLWSSFFDPHPPYLAPEPWDTMYDPERLTIPAVTPGEHDRNPEHFRKTQEHDPDFSYLKQSGHGIHGYHSHVNLPDSERKQLVATYYGMISLLDKYVGSILDKLDELGLAEQTIVVFTTDHGHFFGQHGLQYKGGFHYEDLIRLPFLVRYPGNVPAGRTSPALQSLVDLAPTFLSLAGLEIPHAMTGVDQSEVWLGTKSAARDHAICEFRHEPTTIHQKTYVDERYKITVYYNQMYGEIFDLQEDPLELNNLWDEPEAASLKSELLLKYIWAELGKEPLAMPRIWHA</sequence>
<dbReference type="GO" id="GO:0008484">
    <property type="term" value="F:sulfuric ester hydrolase activity"/>
    <property type="evidence" value="ECO:0007669"/>
    <property type="project" value="TreeGrafter"/>
</dbReference>
<proteinExistence type="inferred from homology"/>
<evidence type="ECO:0000256" key="2">
    <source>
        <dbReference type="ARBA" id="ARBA00022723"/>
    </source>
</evidence>
<evidence type="ECO:0000313" key="6">
    <source>
        <dbReference type="Proteomes" id="UP000295636"/>
    </source>
</evidence>
<accession>A0A4R5KHB7</accession>
<keyword evidence="6" id="KW-1185">Reference proteome</keyword>
<dbReference type="OrthoDB" id="9762324at2"/>
<gene>
    <name evidence="5" type="ORF">E1757_23200</name>
</gene>
<organism evidence="5 6">
    <name type="scientific">Paenibacillus piri</name>
    <dbReference type="NCBI Taxonomy" id="2547395"/>
    <lineage>
        <taxon>Bacteria</taxon>
        <taxon>Bacillati</taxon>
        <taxon>Bacillota</taxon>
        <taxon>Bacilli</taxon>
        <taxon>Bacillales</taxon>
        <taxon>Paenibacillaceae</taxon>
        <taxon>Paenibacillus</taxon>
    </lineage>
</organism>
<comment type="similarity">
    <text evidence="1">Belongs to the sulfatase family.</text>
</comment>
<dbReference type="GO" id="GO:0005737">
    <property type="term" value="C:cytoplasm"/>
    <property type="evidence" value="ECO:0007669"/>
    <property type="project" value="TreeGrafter"/>
</dbReference>
<dbReference type="EMBL" id="SMRT01000012">
    <property type="protein sequence ID" value="TDF94859.1"/>
    <property type="molecule type" value="Genomic_DNA"/>
</dbReference>
<dbReference type="SUPFAM" id="SSF53649">
    <property type="entry name" value="Alkaline phosphatase-like"/>
    <property type="match status" value="1"/>
</dbReference>
<dbReference type="InterPro" id="IPR024607">
    <property type="entry name" value="Sulfatase_CS"/>
</dbReference>
<evidence type="ECO:0000313" key="5">
    <source>
        <dbReference type="EMBL" id="TDF94859.1"/>
    </source>
</evidence>
<dbReference type="Gene3D" id="3.40.720.10">
    <property type="entry name" value="Alkaline Phosphatase, subunit A"/>
    <property type="match status" value="1"/>
</dbReference>
<evidence type="ECO:0000256" key="3">
    <source>
        <dbReference type="ARBA" id="ARBA00022801"/>
    </source>
</evidence>
<dbReference type="PANTHER" id="PTHR45953">
    <property type="entry name" value="IDURONATE 2-SULFATASE"/>
    <property type="match status" value="1"/>
</dbReference>